<accession>A0A0M0KNF6</accession>
<gene>
    <name evidence="1" type="ORF">AMD02_14470</name>
</gene>
<evidence type="ECO:0000313" key="1">
    <source>
        <dbReference type="EMBL" id="KOO39918.1"/>
    </source>
</evidence>
<dbReference type="EMBL" id="LILD01000001">
    <property type="protein sequence ID" value="KOO39918.1"/>
    <property type="molecule type" value="Genomic_DNA"/>
</dbReference>
<proteinExistence type="predicted"/>
<dbReference type="AlphaFoldDB" id="A0A0M0KNF6"/>
<reference evidence="1" key="1">
    <citation type="submission" date="2015-08" db="EMBL/GenBank/DDBJ databases">
        <title>Complete DNA Sequence of Pseudomonas syringae pv. actinidiae, the Causal Agent of Kiwifruit Canker Disease.</title>
        <authorList>
            <person name="Rikkerink E.H.A."/>
            <person name="Fineran P.C."/>
        </authorList>
    </citation>
    <scope>NUCLEOTIDE SEQUENCE</scope>
    <source>
        <strain evidence="1">DSM 13666</strain>
    </source>
</reference>
<dbReference type="RefSeq" id="WP_053431767.1">
    <property type="nucleotide sequence ID" value="NZ_LILD02000002.1"/>
</dbReference>
<comment type="caution">
    <text evidence="1">The sequence shown here is derived from an EMBL/GenBank/DDBJ whole genome shotgun (WGS) entry which is preliminary data.</text>
</comment>
<organism evidence="1">
    <name type="scientific">Halalkalibacterium halodurans</name>
    <name type="common">Bacillus halodurans</name>
    <dbReference type="NCBI Taxonomy" id="86665"/>
    <lineage>
        <taxon>Bacteria</taxon>
        <taxon>Bacillati</taxon>
        <taxon>Bacillota</taxon>
        <taxon>Bacilli</taxon>
        <taxon>Bacillales</taxon>
        <taxon>Bacillaceae</taxon>
        <taxon>Halalkalibacterium (ex Joshi et al. 2022)</taxon>
    </lineage>
</organism>
<dbReference type="PATRIC" id="fig|136160.3.peg.3359"/>
<name>A0A0M0KNF6_ALKHA</name>
<protein>
    <submittedName>
        <fullName evidence="1">Uncharacterized protein</fullName>
    </submittedName>
</protein>
<sequence>MTTTEQVGYTKRLNEILCSRPSEQRDRRLANFMTDLEGAYQIPLVGKDRIEDFEVKNPKVMQLYRIASKARTLF</sequence>